<dbReference type="Proteomes" id="UP000249130">
    <property type="component" value="Unassembled WGS sequence"/>
</dbReference>
<protein>
    <recommendedName>
        <fullName evidence="1">Methyltransferase FkbM domain-containing protein</fullName>
    </recommendedName>
</protein>
<dbReference type="Gene3D" id="3.40.50.150">
    <property type="entry name" value="Vaccinia Virus protein VP39"/>
    <property type="match status" value="1"/>
</dbReference>
<dbReference type="InterPro" id="IPR052514">
    <property type="entry name" value="SAM-dependent_MTase"/>
</dbReference>
<accession>A0A327LDQ2</accession>
<proteinExistence type="predicted"/>
<gene>
    <name evidence="2" type="ORF">CH341_01080</name>
</gene>
<sequence length="313" mass="35308">MLDLLFSRCCLRHSKLLRAQPMRSLAEMWSDTLKEFPPVQCDPDPDFFIDFLGVKTRMDYLPQPYLAFKGTVEGRPGLDRAGINDPVEWVGVLRSVAEVQTSFTCIELGAGWAPFAIGSAVAARRRGVRDILLVAVEAARSHVDFAYQHFEDNSFDPKYHRIIHAAVGPYDGTAEFSKISDPSSEWDAEAGFGSYSKTRNSNRAQPTEEVRCISLTSLLREVDRTVDIVHIDIQGAEAAVIEHAANDVDRLVRRMVIGTHGRDIEQTLFEFLDSRGWELELEKACRFQQLSGRAISLFQDGAQVWKNRRFAQN</sequence>
<evidence type="ECO:0000259" key="1">
    <source>
        <dbReference type="Pfam" id="PF05050"/>
    </source>
</evidence>
<dbReference type="OrthoDB" id="7567573at2"/>
<dbReference type="InterPro" id="IPR029063">
    <property type="entry name" value="SAM-dependent_MTases_sf"/>
</dbReference>
<dbReference type="SUPFAM" id="SSF53335">
    <property type="entry name" value="S-adenosyl-L-methionine-dependent methyltransferases"/>
    <property type="match status" value="1"/>
</dbReference>
<dbReference type="EMBL" id="NPEX01000004">
    <property type="protein sequence ID" value="RAI45938.1"/>
    <property type="molecule type" value="Genomic_DNA"/>
</dbReference>
<feature type="domain" description="Methyltransferase FkbM" evidence="1">
    <location>
        <begin position="134"/>
        <end position="263"/>
    </location>
</feature>
<reference evidence="2 3" key="1">
    <citation type="submission" date="2017-07" db="EMBL/GenBank/DDBJ databases">
        <title>Draft Genome Sequences of Select Purple Nonsulfur Bacteria.</title>
        <authorList>
            <person name="Lasarre B."/>
            <person name="Mckinlay J.B."/>
        </authorList>
    </citation>
    <scope>NUCLEOTIDE SEQUENCE [LARGE SCALE GENOMIC DNA]</scope>
    <source>
        <strain evidence="2 3">DSM 5909</strain>
    </source>
</reference>
<dbReference type="AlphaFoldDB" id="A0A327LDQ2"/>
<keyword evidence="3" id="KW-1185">Reference proteome</keyword>
<organism evidence="2 3">
    <name type="scientific">Rhodoplanes roseus</name>
    <dbReference type="NCBI Taxonomy" id="29409"/>
    <lineage>
        <taxon>Bacteria</taxon>
        <taxon>Pseudomonadati</taxon>
        <taxon>Pseudomonadota</taxon>
        <taxon>Alphaproteobacteria</taxon>
        <taxon>Hyphomicrobiales</taxon>
        <taxon>Nitrobacteraceae</taxon>
        <taxon>Rhodoplanes</taxon>
    </lineage>
</organism>
<dbReference type="InterPro" id="IPR006342">
    <property type="entry name" value="FkbM_mtfrase"/>
</dbReference>
<dbReference type="PANTHER" id="PTHR34203">
    <property type="entry name" value="METHYLTRANSFERASE, FKBM FAMILY PROTEIN"/>
    <property type="match status" value="1"/>
</dbReference>
<dbReference type="NCBIfam" id="TIGR01444">
    <property type="entry name" value="fkbM_fam"/>
    <property type="match status" value="1"/>
</dbReference>
<evidence type="ECO:0000313" key="3">
    <source>
        <dbReference type="Proteomes" id="UP000249130"/>
    </source>
</evidence>
<dbReference type="PANTHER" id="PTHR34203:SF15">
    <property type="entry name" value="SLL1173 PROTEIN"/>
    <property type="match status" value="1"/>
</dbReference>
<comment type="caution">
    <text evidence="2">The sequence shown here is derived from an EMBL/GenBank/DDBJ whole genome shotgun (WGS) entry which is preliminary data.</text>
</comment>
<evidence type="ECO:0000313" key="2">
    <source>
        <dbReference type="EMBL" id="RAI45938.1"/>
    </source>
</evidence>
<name>A0A327LDQ2_9BRAD</name>
<dbReference type="Pfam" id="PF05050">
    <property type="entry name" value="Methyltransf_21"/>
    <property type="match status" value="1"/>
</dbReference>